<evidence type="ECO:0000313" key="12">
    <source>
        <dbReference type="EMBL" id="KAK7937709.1"/>
    </source>
</evidence>
<evidence type="ECO:0000256" key="5">
    <source>
        <dbReference type="ARBA" id="ARBA00023117"/>
    </source>
</evidence>
<comment type="caution">
    <text evidence="12">The sequence shown here is derived from an EMBL/GenBank/DDBJ whole genome shotgun (WGS) entry which is preliminary data.</text>
</comment>
<proteinExistence type="predicted"/>
<feature type="domain" description="BAH" evidence="11">
    <location>
        <begin position="421"/>
        <end position="540"/>
    </location>
</feature>
<feature type="domain" description="Bromo" evidence="10">
    <location>
        <begin position="309"/>
        <end position="379"/>
    </location>
</feature>
<dbReference type="Pfam" id="PF01426">
    <property type="entry name" value="BAH"/>
    <property type="match status" value="1"/>
</dbReference>
<keyword evidence="3" id="KW-0156">Chromatin regulator</keyword>
<dbReference type="InterPro" id="IPR018359">
    <property type="entry name" value="Bromodomain_CS"/>
</dbReference>
<dbReference type="InterPro" id="IPR036427">
    <property type="entry name" value="Bromodomain-like_sf"/>
</dbReference>
<feature type="region of interest" description="Disordered" evidence="9">
    <location>
        <begin position="1"/>
        <end position="101"/>
    </location>
</feature>
<evidence type="ECO:0000256" key="4">
    <source>
        <dbReference type="ARBA" id="ARBA00023015"/>
    </source>
</evidence>
<keyword evidence="7" id="KW-0539">Nucleus</keyword>
<dbReference type="Gene3D" id="2.30.30.490">
    <property type="match status" value="1"/>
</dbReference>
<evidence type="ECO:0000256" key="1">
    <source>
        <dbReference type="ARBA" id="ARBA00004123"/>
    </source>
</evidence>
<dbReference type="Gene3D" id="1.20.920.10">
    <property type="entry name" value="Bromodomain-like"/>
    <property type="match status" value="2"/>
</dbReference>
<feature type="compositionally biased region" description="Acidic residues" evidence="9">
    <location>
        <begin position="230"/>
        <end position="254"/>
    </location>
</feature>
<dbReference type="CDD" id="cd04369">
    <property type="entry name" value="Bromodomain"/>
    <property type="match status" value="1"/>
</dbReference>
<comment type="subcellular location">
    <subcellularLocation>
        <location evidence="1">Nucleus</location>
    </subcellularLocation>
</comment>
<dbReference type="PRINTS" id="PR01217">
    <property type="entry name" value="PRICHEXTENSN"/>
</dbReference>
<keyword evidence="2" id="KW-0677">Repeat</keyword>
<dbReference type="Proteomes" id="UP001391051">
    <property type="component" value="Unassembled WGS sequence"/>
</dbReference>
<evidence type="ECO:0000259" key="11">
    <source>
        <dbReference type="PROSITE" id="PS51038"/>
    </source>
</evidence>
<dbReference type="PANTHER" id="PTHR16062">
    <property type="entry name" value="SWI/SNF-RELATED"/>
    <property type="match status" value="1"/>
</dbReference>
<reference evidence="12 13" key="1">
    <citation type="submission" date="2023-01" db="EMBL/GenBank/DDBJ databases">
        <title>Analysis of 21 Apiospora genomes using comparative genomics revels a genus with tremendous synthesis potential of carbohydrate active enzymes and secondary metabolites.</title>
        <authorList>
            <person name="Sorensen T."/>
        </authorList>
    </citation>
    <scope>NUCLEOTIDE SEQUENCE [LARGE SCALE GENOMIC DNA]</scope>
    <source>
        <strain evidence="12 13">CBS 24483</strain>
    </source>
</reference>
<dbReference type="CDD" id="cd04717">
    <property type="entry name" value="BAH_polybromo"/>
    <property type="match status" value="1"/>
</dbReference>
<feature type="domain" description="Bromo" evidence="10">
    <location>
        <begin position="122"/>
        <end position="192"/>
    </location>
</feature>
<feature type="compositionally biased region" description="Basic and acidic residues" evidence="9">
    <location>
        <begin position="268"/>
        <end position="278"/>
    </location>
</feature>
<feature type="region of interest" description="Disordered" evidence="9">
    <location>
        <begin position="862"/>
        <end position="889"/>
    </location>
</feature>
<dbReference type="SMART" id="SM00439">
    <property type="entry name" value="BAH"/>
    <property type="match status" value="1"/>
</dbReference>
<dbReference type="PANTHER" id="PTHR16062:SF21">
    <property type="entry name" value="CHROMATIN STRUCTURE-REMODELING COMPLEX SUBUNIT RSC1-RELATED"/>
    <property type="match status" value="1"/>
</dbReference>
<evidence type="ECO:0000256" key="7">
    <source>
        <dbReference type="ARBA" id="ARBA00023242"/>
    </source>
</evidence>
<dbReference type="SUPFAM" id="SSF47370">
    <property type="entry name" value="Bromodomain"/>
    <property type="match status" value="2"/>
</dbReference>
<accession>A0ABR1PTD3</accession>
<evidence type="ECO:0000313" key="13">
    <source>
        <dbReference type="Proteomes" id="UP001391051"/>
    </source>
</evidence>
<dbReference type="PROSITE" id="PS50014">
    <property type="entry name" value="BROMODOMAIN_2"/>
    <property type="match status" value="2"/>
</dbReference>
<evidence type="ECO:0000256" key="3">
    <source>
        <dbReference type="ARBA" id="ARBA00022853"/>
    </source>
</evidence>
<gene>
    <name evidence="12" type="ORF">PG986_014577</name>
</gene>
<dbReference type="RefSeq" id="XP_066693037.1">
    <property type="nucleotide sequence ID" value="XM_066850799.1"/>
</dbReference>
<evidence type="ECO:0000256" key="2">
    <source>
        <dbReference type="ARBA" id="ARBA00022737"/>
    </source>
</evidence>
<feature type="region of interest" description="Disordered" evidence="9">
    <location>
        <begin position="577"/>
        <end position="630"/>
    </location>
</feature>
<dbReference type="GeneID" id="92083861"/>
<dbReference type="PROSITE" id="PS00633">
    <property type="entry name" value="BROMODOMAIN_1"/>
    <property type="match status" value="1"/>
</dbReference>
<evidence type="ECO:0000256" key="6">
    <source>
        <dbReference type="ARBA" id="ARBA00023163"/>
    </source>
</evidence>
<feature type="region of interest" description="Disordered" evidence="9">
    <location>
        <begin position="213"/>
        <end position="288"/>
    </location>
</feature>
<dbReference type="InterPro" id="IPR043151">
    <property type="entry name" value="BAH_sf"/>
</dbReference>
<keyword evidence="6" id="KW-0804">Transcription</keyword>
<dbReference type="Pfam" id="PF00439">
    <property type="entry name" value="Bromodomain"/>
    <property type="match status" value="2"/>
</dbReference>
<dbReference type="EMBL" id="JAQQWE010000010">
    <property type="protein sequence ID" value="KAK7937709.1"/>
    <property type="molecule type" value="Genomic_DNA"/>
</dbReference>
<protein>
    <submittedName>
        <fullName evidence="12">Chromatin structure-remodeling complex subunit RSC1</fullName>
    </submittedName>
</protein>
<evidence type="ECO:0000256" key="9">
    <source>
        <dbReference type="SAM" id="MobiDB-lite"/>
    </source>
</evidence>
<dbReference type="InterPro" id="IPR001025">
    <property type="entry name" value="BAH_dom"/>
</dbReference>
<feature type="compositionally biased region" description="Pro residues" evidence="9">
    <location>
        <begin position="614"/>
        <end position="628"/>
    </location>
</feature>
<name>A0ABR1PTD3_9PEZI</name>
<dbReference type="InterPro" id="IPR001487">
    <property type="entry name" value="Bromodomain"/>
</dbReference>
<keyword evidence="4" id="KW-0805">Transcription regulation</keyword>
<keyword evidence="5 8" id="KW-0103">Bromodomain</keyword>
<evidence type="ECO:0000259" key="10">
    <source>
        <dbReference type="PROSITE" id="PS50014"/>
    </source>
</evidence>
<keyword evidence="13" id="KW-1185">Reference proteome</keyword>
<organism evidence="12 13">
    <name type="scientific">Apiospora aurea</name>
    <dbReference type="NCBI Taxonomy" id="335848"/>
    <lineage>
        <taxon>Eukaryota</taxon>
        <taxon>Fungi</taxon>
        <taxon>Dikarya</taxon>
        <taxon>Ascomycota</taxon>
        <taxon>Pezizomycotina</taxon>
        <taxon>Sordariomycetes</taxon>
        <taxon>Xylariomycetidae</taxon>
        <taxon>Amphisphaeriales</taxon>
        <taxon>Apiosporaceae</taxon>
        <taxon>Apiospora</taxon>
    </lineage>
</organism>
<evidence type="ECO:0000256" key="8">
    <source>
        <dbReference type="PROSITE-ProRule" id="PRU00035"/>
    </source>
</evidence>
<dbReference type="InterPro" id="IPR037382">
    <property type="entry name" value="Rsc/polybromo"/>
</dbReference>
<dbReference type="PRINTS" id="PR00503">
    <property type="entry name" value="BROMODOMAIN"/>
</dbReference>
<dbReference type="PROSITE" id="PS51038">
    <property type="entry name" value="BAH"/>
    <property type="match status" value="1"/>
</dbReference>
<feature type="compositionally biased region" description="Acidic residues" evidence="9">
    <location>
        <begin position="44"/>
        <end position="82"/>
    </location>
</feature>
<feature type="compositionally biased region" description="Basic and acidic residues" evidence="9">
    <location>
        <begin position="13"/>
        <end position="33"/>
    </location>
</feature>
<sequence>MADQNAKAADNAIEVRESIEAKAAAENEAKDAPEAMDTTQDGPGEPDADGEPDEDADGEADPDVDAEGEEDADAEGEEDDAEGTGTGTSEEPGSRRRGGMPSDMYIIIENIANYLSSYREKDGYQIAQHFQRVPNRRLVPDYYDVIKEGIAFSTIRTKKLKKQYSNFSEFVRDVAQICHNAQVYNRPSSHFFQDAGRLREVFQEELQKLVDDEAITPEEAVLPDLGELATPEEDEGEEDEDDEDDEDDDEDSDDEGGRRRGRRSRQGRKSDARDEDAHKKRGRPPKVFTPLEARIHALLKGLRKFKHPDGELMILPFEKLPDKQATPEYYAHIKNPLALDAIKKKAKRKKYPNVDAALKDIELMFENAKEYNEEGSQIFQDAVELQKQARLLAEQEKARPDNEFEDEDGRRPLTEIVNRGEVWKVGDWVHITNPNDLTKPIVAQIYRTWEDKSGQKWVNACWYYRPEQTVHRFEKHFLEHEVVKTGQYRDHRIDEVVDRCFVMFVTRFNKGRPRGFPKDKDVYVCEARYNEEKHRLNKIKTWASCVPDEVREKDYEMDLFDVPRGLRKMPSPIKHLLRDDAKPTDPLPKPTWGHPNAPPLIGAVHCREREANESPPPEPTPTPPPVAPVEPIRRPSMMQATSSQGDITMGNTPHHFQPVAAPPTPTPVNPAYAAPHFAPRPSASPVPVPQYGHPGMHNAHAAPQMPPQTPHYQHPPPQPAFNNYQYAANGTPMPHQPHQPHHQPHHQPMPMNASPMVGYDQRLAPSPARPAAVAPIPTPSGLSQANAYNPPRPVEVYRLDDSLNERIPAEIRDQFQRDEAGRVLFFTQPPLERAHRGVSHESAGLGHSVRYLADRARGIEDRRAKRKARDELRKEEEKKKAETAAEQKKLEMQEQIDVAADVLNKWISTMNKENEALKQQYDGWSVRDEDIDAYGR</sequence>
<dbReference type="SMART" id="SM00297">
    <property type="entry name" value="BROMO"/>
    <property type="match status" value="2"/>
</dbReference>